<dbReference type="InterPro" id="IPR020892">
    <property type="entry name" value="Cyclophilin-type_PPIase_CS"/>
</dbReference>
<dbReference type="EC" id="5.2.1.8" evidence="2"/>
<dbReference type="AlphaFoldDB" id="C6XXF5"/>
<gene>
    <name evidence="6" type="ordered locus">Phep_4270</name>
</gene>
<protein>
    <recommendedName>
        <fullName evidence="2">peptidylprolyl isomerase</fullName>
        <ecNumber evidence="2">5.2.1.8</ecNumber>
    </recommendedName>
</protein>
<keyword evidence="7" id="KW-1185">Reference proteome</keyword>
<evidence type="ECO:0000256" key="4">
    <source>
        <dbReference type="ARBA" id="ARBA00023235"/>
    </source>
</evidence>
<dbReference type="Pfam" id="PF00160">
    <property type="entry name" value="Pro_isomerase"/>
    <property type="match status" value="1"/>
</dbReference>
<name>C6XXF5_PEDHD</name>
<evidence type="ECO:0000259" key="5">
    <source>
        <dbReference type="PROSITE" id="PS50072"/>
    </source>
</evidence>
<feature type="domain" description="PPIase cyclophilin-type" evidence="5">
    <location>
        <begin position="33"/>
        <end position="214"/>
    </location>
</feature>
<dbReference type="KEGG" id="phe:Phep_4270"/>
<dbReference type="RefSeq" id="WP_015810068.1">
    <property type="nucleotide sequence ID" value="NC_013061.1"/>
</dbReference>
<dbReference type="OrthoDB" id="9807797at2"/>
<evidence type="ECO:0000313" key="7">
    <source>
        <dbReference type="Proteomes" id="UP000000852"/>
    </source>
</evidence>
<dbReference type="GO" id="GO:0003755">
    <property type="term" value="F:peptidyl-prolyl cis-trans isomerase activity"/>
    <property type="evidence" value="ECO:0007669"/>
    <property type="project" value="UniProtKB-KW"/>
</dbReference>
<evidence type="ECO:0000256" key="1">
    <source>
        <dbReference type="ARBA" id="ARBA00007365"/>
    </source>
</evidence>
<dbReference type="PROSITE" id="PS50072">
    <property type="entry name" value="CSA_PPIASE_2"/>
    <property type="match status" value="1"/>
</dbReference>
<accession>C6XXF5</accession>
<evidence type="ECO:0000256" key="2">
    <source>
        <dbReference type="ARBA" id="ARBA00013194"/>
    </source>
</evidence>
<organism evidence="6 7">
    <name type="scientific">Pedobacter heparinus (strain ATCC 13125 / DSM 2366 / CIP 104194 / JCM 7457 / NBRC 12017 / NCIMB 9290 / NRRL B-14731 / HIM 762-3)</name>
    <dbReference type="NCBI Taxonomy" id="485917"/>
    <lineage>
        <taxon>Bacteria</taxon>
        <taxon>Pseudomonadati</taxon>
        <taxon>Bacteroidota</taxon>
        <taxon>Sphingobacteriia</taxon>
        <taxon>Sphingobacteriales</taxon>
        <taxon>Sphingobacteriaceae</taxon>
        <taxon>Pedobacter</taxon>
    </lineage>
</organism>
<sequence>MKNYFTIILCLCFISAFSAKPKHQYVKIKTTFGECIIKLYNETPQHRDNFLKLAAAGTYDGTLFHRVIKDFMIQGGDPDSKTALPGALLGEGTVGYTVPAEFRDSLFHKKGVLAAARDNNPEKASSGCQFYLVQGKIFTDQGLDDLENKRLNFKIPLWQREIYKTIGGTPHLDRNYTVYGEVVKGMELIDSIAVVKTDSNNRPLEDVKMTVTVLKRSESRKLEKEIAKLEKAAHTSSQKKNKI</sequence>
<reference evidence="6 7" key="1">
    <citation type="journal article" date="2009" name="Stand. Genomic Sci.">
        <title>Complete genome sequence of Pedobacter heparinus type strain (HIM 762-3).</title>
        <authorList>
            <person name="Han C."/>
            <person name="Spring S."/>
            <person name="Lapidus A."/>
            <person name="Del Rio T.G."/>
            <person name="Tice H."/>
            <person name="Copeland A."/>
            <person name="Cheng J.F."/>
            <person name="Lucas S."/>
            <person name="Chen F."/>
            <person name="Nolan M."/>
            <person name="Bruce D."/>
            <person name="Goodwin L."/>
            <person name="Pitluck S."/>
            <person name="Ivanova N."/>
            <person name="Mavromatis K."/>
            <person name="Mikhailova N."/>
            <person name="Pati A."/>
            <person name="Chen A."/>
            <person name="Palaniappan K."/>
            <person name="Land M."/>
            <person name="Hauser L."/>
            <person name="Chang Y.J."/>
            <person name="Jeffries C.C."/>
            <person name="Saunders E."/>
            <person name="Chertkov O."/>
            <person name="Brettin T."/>
            <person name="Goker M."/>
            <person name="Rohde M."/>
            <person name="Bristow J."/>
            <person name="Eisen J.A."/>
            <person name="Markowitz V."/>
            <person name="Hugenholtz P."/>
            <person name="Kyrpides N.C."/>
            <person name="Klenk H.P."/>
            <person name="Detter J.C."/>
        </authorList>
    </citation>
    <scope>NUCLEOTIDE SEQUENCE [LARGE SCALE GENOMIC DNA]</scope>
    <source>
        <strain evidence="7">ATCC 13125 / DSM 2366 / CIP 104194 / JCM 7457 / NBRC 12017 / NCIMB 9290 / NRRL B-14731 / HIM 762-3</strain>
    </source>
</reference>
<dbReference type="InterPro" id="IPR002130">
    <property type="entry name" value="Cyclophilin-type_PPIase_dom"/>
</dbReference>
<dbReference type="PROSITE" id="PS00170">
    <property type="entry name" value="CSA_PPIASE_1"/>
    <property type="match status" value="1"/>
</dbReference>
<dbReference type="HOGENOM" id="CLU_012062_16_0_10"/>
<dbReference type="Gene3D" id="2.40.100.10">
    <property type="entry name" value="Cyclophilin-like"/>
    <property type="match status" value="1"/>
</dbReference>
<keyword evidence="3" id="KW-0697">Rotamase</keyword>
<dbReference type="PANTHER" id="PTHR45625:SF4">
    <property type="entry name" value="PEPTIDYLPROLYL ISOMERASE DOMAIN AND WD REPEAT-CONTAINING PROTEIN 1"/>
    <property type="match status" value="1"/>
</dbReference>
<evidence type="ECO:0000313" key="6">
    <source>
        <dbReference type="EMBL" id="ACU06461.1"/>
    </source>
</evidence>
<dbReference type="EMBL" id="CP001681">
    <property type="protein sequence ID" value="ACU06461.1"/>
    <property type="molecule type" value="Genomic_DNA"/>
</dbReference>
<evidence type="ECO:0000256" key="3">
    <source>
        <dbReference type="ARBA" id="ARBA00023110"/>
    </source>
</evidence>
<comment type="similarity">
    <text evidence="1">Belongs to the cyclophilin-type PPIase family.</text>
</comment>
<dbReference type="PANTHER" id="PTHR45625">
    <property type="entry name" value="PEPTIDYL-PROLYL CIS-TRANS ISOMERASE-RELATED"/>
    <property type="match status" value="1"/>
</dbReference>
<keyword evidence="4 6" id="KW-0413">Isomerase</keyword>
<dbReference type="eggNOG" id="COG0652">
    <property type="taxonomic scope" value="Bacteria"/>
</dbReference>
<dbReference type="STRING" id="485917.Phep_4270"/>
<proteinExistence type="inferred from homology"/>
<dbReference type="SUPFAM" id="SSF50891">
    <property type="entry name" value="Cyclophilin-like"/>
    <property type="match status" value="1"/>
</dbReference>
<dbReference type="GO" id="GO:0006457">
    <property type="term" value="P:protein folding"/>
    <property type="evidence" value="ECO:0007669"/>
    <property type="project" value="InterPro"/>
</dbReference>
<dbReference type="InterPro" id="IPR044666">
    <property type="entry name" value="Cyclophilin_A-like"/>
</dbReference>
<dbReference type="InterPro" id="IPR029000">
    <property type="entry name" value="Cyclophilin-like_dom_sf"/>
</dbReference>
<dbReference type="Proteomes" id="UP000000852">
    <property type="component" value="Chromosome"/>
</dbReference>
<dbReference type="CDD" id="cd00317">
    <property type="entry name" value="cyclophilin"/>
    <property type="match status" value="1"/>
</dbReference>